<accession>A0ABD5Q6F2</accession>
<keyword evidence="2" id="KW-1185">Reference proteome</keyword>
<organism evidence="1 2">
    <name type="scientific">Halorussus aquaticus</name>
    <dbReference type="NCBI Taxonomy" id="2953748"/>
    <lineage>
        <taxon>Archaea</taxon>
        <taxon>Methanobacteriati</taxon>
        <taxon>Methanobacteriota</taxon>
        <taxon>Stenosarchaea group</taxon>
        <taxon>Halobacteria</taxon>
        <taxon>Halobacteriales</taxon>
        <taxon>Haladaptataceae</taxon>
        <taxon>Halorussus</taxon>
    </lineage>
</organism>
<comment type="caution">
    <text evidence="1">The sequence shown here is derived from an EMBL/GenBank/DDBJ whole genome shotgun (WGS) entry which is preliminary data.</text>
</comment>
<name>A0ABD5Q6F2_9EURY</name>
<gene>
    <name evidence="1" type="ORF">ACFO9K_16215</name>
</gene>
<dbReference type="GeneID" id="73043472"/>
<proteinExistence type="predicted"/>
<reference evidence="1 2" key="1">
    <citation type="journal article" date="2019" name="Int. J. Syst. Evol. Microbiol.">
        <title>The Global Catalogue of Microorganisms (GCM) 10K type strain sequencing project: providing services to taxonomists for standard genome sequencing and annotation.</title>
        <authorList>
            <consortium name="The Broad Institute Genomics Platform"/>
            <consortium name="The Broad Institute Genome Sequencing Center for Infectious Disease"/>
            <person name="Wu L."/>
            <person name="Ma J."/>
        </authorList>
    </citation>
    <scope>NUCLEOTIDE SEQUENCE [LARGE SCALE GENOMIC DNA]</scope>
    <source>
        <strain evidence="1 2">XZYJ18</strain>
    </source>
</reference>
<protein>
    <submittedName>
        <fullName evidence="1">Uncharacterized protein</fullName>
    </submittedName>
</protein>
<dbReference type="AlphaFoldDB" id="A0ABD5Q6F2"/>
<evidence type="ECO:0000313" key="2">
    <source>
        <dbReference type="Proteomes" id="UP001595945"/>
    </source>
</evidence>
<evidence type="ECO:0000313" key="1">
    <source>
        <dbReference type="EMBL" id="MFC4825801.1"/>
    </source>
</evidence>
<dbReference type="RefSeq" id="WP_254268570.1">
    <property type="nucleotide sequence ID" value="NZ_CP100400.1"/>
</dbReference>
<sequence length="45" mass="5031">MQEPLPAELDEGLIQATAEKFSEDGAFVRVEQTSEGTTRTFQVSW</sequence>
<dbReference type="EMBL" id="JBHSHT010000002">
    <property type="protein sequence ID" value="MFC4825801.1"/>
    <property type="molecule type" value="Genomic_DNA"/>
</dbReference>
<dbReference type="Proteomes" id="UP001595945">
    <property type="component" value="Unassembled WGS sequence"/>
</dbReference>